<comment type="caution">
    <text evidence="2">The sequence shown here is derived from an EMBL/GenBank/DDBJ whole genome shotgun (WGS) entry which is preliminary data.</text>
</comment>
<accession>A0AAU9V4N9</accession>
<evidence type="ECO:0000256" key="1">
    <source>
        <dbReference type="SAM" id="Phobius"/>
    </source>
</evidence>
<keyword evidence="1" id="KW-0472">Membrane</keyword>
<protein>
    <submittedName>
        <fullName evidence="2">Uncharacterized protein</fullName>
    </submittedName>
</protein>
<name>A0AAU9V4N9_EUPED</name>
<keyword evidence="3" id="KW-1185">Reference proteome</keyword>
<dbReference type="Proteomes" id="UP001153954">
    <property type="component" value="Unassembled WGS sequence"/>
</dbReference>
<feature type="transmembrane region" description="Helical" evidence="1">
    <location>
        <begin position="21"/>
        <end position="38"/>
    </location>
</feature>
<reference evidence="2" key="1">
    <citation type="submission" date="2022-03" db="EMBL/GenBank/DDBJ databases">
        <authorList>
            <person name="Tunstrom K."/>
        </authorList>
    </citation>
    <scope>NUCLEOTIDE SEQUENCE</scope>
</reference>
<dbReference type="EMBL" id="CAKOGL010000027">
    <property type="protein sequence ID" value="CAH2105022.1"/>
    <property type="molecule type" value="Genomic_DNA"/>
</dbReference>
<proteinExistence type="predicted"/>
<sequence length="240" mass="27073">MRLVAGHKSDDSVRRASRGVYPYYVILFFTIFYCPPLHRWQPVVVAKKVKEKTFLICDRPVMIVNVQCDDCFREEDGAKLKEIADLALASRLQLAFFGEFVRWENVTSFLICDRPVMIVNVQCDDCFREEDGAKLKEIADLALASRLQLTFFGEFVRWENVRSLKNCESLLDQAIVTSVDAKVTGQSVVLCPGTIDKSHFNGHSGAIKSGLCHLAIPRGWSWGGPASPFCPIWVELKVPD</sequence>
<evidence type="ECO:0000313" key="3">
    <source>
        <dbReference type="Proteomes" id="UP001153954"/>
    </source>
</evidence>
<evidence type="ECO:0000313" key="2">
    <source>
        <dbReference type="EMBL" id="CAH2105022.1"/>
    </source>
</evidence>
<keyword evidence="1" id="KW-1133">Transmembrane helix</keyword>
<organism evidence="2 3">
    <name type="scientific">Euphydryas editha</name>
    <name type="common">Edith's checkerspot</name>
    <dbReference type="NCBI Taxonomy" id="104508"/>
    <lineage>
        <taxon>Eukaryota</taxon>
        <taxon>Metazoa</taxon>
        <taxon>Ecdysozoa</taxon>
        <taxon>Arthropoda</taxon>
        <taxon>Hexapoda</taxon>
        <taxon>Insecta</taxon>
        <taxon>Pterygota</taxon>
        <taxon>Neoptera</taxon>
        <taxon>Endopterygota</taxon>
        <taxon>Lepidoptera</taxon>
        <taxon>Glossata</taxon>
        <taxon>Ditrysia</taxon>
        <taxon>Papilionoidea</taxon>
        <taxon>Nymphalidae</taxon>
        <taxon>Nymphalinae</taxon>
        <taxon>Euphydryas</taxon>
    </lineage>
</organism>
<gene>
    <name evidence="2" type="ORF">EEDITHA_LOCUS19337</name>
</gene>
<keyword evidence="1" id="KW-0812">Transmembrane</keyword>
<dbReference type="AlphaFoldDB" id="A0AAU9V4N9"/>